<dbReference type="InterPro" id="IPR038269">
    <property type="entry name" value="SCAN_sf"/>
</dbReference>
<dbReference type="SUPFAM" id="SSF47353">
    <property type="entry name" value="Retrovirus capsid dimerization domain-like"/>
    <property type="match status" value="1"/>
</dbReference>
<dbReference type="PANTHER" id="PTHR46888:SF15">
    <property type="entry name" value="ZINC FINGER AND SCAN DOMAIN-CONTAINING PROTEIN 12-LIKE"/>
    <property type="match status" value="1"/>
</dbReference>
<dbReference type="Ensembl" id="ENSCPBT00000015068.1">
    <property type="protein sequence ID" value="ENSCPBP00000012662.1"/>
    <property type="gene ID" value="ENSCPBG00000009544.1"/>
</dbReference>
<sequence length="238" mass="27685">MADDDIETYLLSFERTAQREAWPLEQWASILAPFLYGEAQKAYFDLPTEDAADYSRLRAEILARSRVTVAVWAQRFQEWKYRENKPPRSQLFDFIHLAWKWLRPEACSPEEILETLVIDHYMWGLPPDLRKWVCQNDPSTYDEMITLVERRMTARELTQLPKEGPSRIKHSTPTAAGQAAKPPGSPRWKKREVENQSGTQKEEEGLSGENPGTKSPNPHDRGPGLKNLYGWRFHHLPR</sequence>
<dbReference type="OMA" id="EQWASIL"/>
<reference evidence="3" key="2">
    <citation type="submission" date="2025-09" db="UniProtKB">
        <authorList>
            <consortium name="Ensembl"/>
        </authorList>
    </citation>
    <scope>IDENTIFICATION</scope>
</reference>
<dbReference type="Pfam" id="PF02023">
    <property type="entry name" value="SCAN"/>
    <property type="match status" value="1"/>
</dbReference>
<keyword evidence="4" id="KW-1185">Reference proteome</keyword>
<dbReference type="PANTHER" id="PTHR46888">
    <property type="entry name" value="ZINC KNUCKLE DOMAINCONTAINING PROTEIN-RELATED"/>
    <property type="match status" value="1"/>
</dbReference>
<feature type="domain" description="SCAN box" evidence="2">
    <location>
        <begin position="74"/>
        <end position="149"/>
    </location>
</feature>
<dbReference type="SMART" id="SM00431">
    <property type="entry name" value="SCAN"/>
    <property type="match status" value="1"/>
</dbReference>
<dbReference type="InterPro" id="IPR003309">
    <property type="entry name" value="SCAN_dom"/>
</dbReference>
<proteinExistence type="predicted"/>
<protein>
    <recommendedName>
        <fullName evidence="2">SCAN box domain-containing protein</fullName>
    </recommendedName>
</protein>
<organism evidence="3 4">
    <name type="scientific">Chrysemys picta bellii</name>
    <name type="common">Western painted turtle</name>
    <name type="synonym">Emys bellii</name>
    <dbReference type="NCBI Taxonomy" id="8478"/>
    <lineage>
        <taxon>Eukaryota</taxon>
        <taxon>Metazoa</taxon>
        <taxon>Chordata</taxon>
        <taxon>Craniata</taxon>
        <taxon>Vertebrata</taxon>
        <taxon>Euteleostomi</taxon>
        <taxon>Archelosauria</taxon>
        <taxon>Testudinata</taxon>
        <taxon>Testudines</taxon>
        <taxon>Cryptodira</taxon>
        <taxon>Durocryptodira</taxon>
        <taxon>Testudinoidea</taxon>
        <taxon>Emydidae</taxon>
        <taxon>Chrysemys</taxon>
    </lineage>
</organism>
<dbReference type="PROSITE" id="PS50804">
    <property type="entry name" value="SCAN_BOX"/>
    <property type="match status" value="1"/>
</dbReference>
<dbReference type="GeneTree" id="ENSGT00940000159113"/>
<name>A0A8C3HA93_CHRPI</name>
<dbReference type="AlphaFoldDB" id="A0A8C3HA93"/>
<dbReference type="Gene3D" id="1.10.4020.10">
    <property type="entry name" value="DNA breaking-rejoining enzymes"/>
    <property type="match status" value="1"/>
</dbReference>
<feature type="region of interest" description="Disordered" evidence="1">
    <location>
        <begin position="157"/>
        <end position="238"/>
    </location>
</feature>
<evidence type="ECO:0000259" key="2">
    <source>
        <dbReference type="PROSITE" id="PS50804"/>
    </source>
</evidence>
<dbReference type="Proteomes" id="UP000694380">
    <property type="component" value="Unplaced"/>
</dbReference>
<evidence type="ECO:0000256" key="1">
    <source>
        <dbReference type="SAM" id="MobiDB-lite"/>
    </source>
</evidence>
<reference evidence="3" key="1">
    <citation type="submission" date="2025-08" db="UniProtKB">
        <authorList>
            <consortium name="Ensembl"/>
        </authorList>
    </citation>
    <scope>IDENTIFICATION</scope>
</reference>
<evidence type="ECO:0000313" key="3">
    <source>
        <dbReference type="Ensembl" id="ENSCPBP00000012662.1"/>
    </source>
</evidence>
<accession>A0A8C3HA93</accession>
<evidence type="ECO:0000313" key="4">
    <source>
        <dbReference type="Proteomes" id="UP000694380"/>
    </source>
</evidence>